<keyword evidence="4" id="KW-1185">Reference proteome</keyword>
<gene>
    <name evidence="3" type="ORF">DM01DRAFT_1384862</name>
</gene>
<proteinExistence type="predicted"/>
<name>A0A1X2GBP5_9FUNG</name>
<dbReference type="EMBL" id="MCGT01000024">
    <property type="protein sequence ID" value="ORX50127.1"/>
    <property type="molecule type" value="Genomic_DNA"/>
</dbReference>
<dbReference type="Proteomes" id="UP000242146">
    <property type="component" value="Unassembled WGS sequence"/>
</dbReference>
<reference evidence="3 4" key="1">
    <citation type="submission" date="2016-07" db="EMBL/GenBank/DDBJ databases">
        <title>Pervasive Adenine N6-methylation of Active Genes in Fungi.</title>
        <authorList>
            <consortium name="DOE Joint Genome Institute"/>
            <person name="Mondo S.J."/>
            <person name="Dannebaum R.O."/>
            <person name="Kuo R.C."/>
            <person name="Labutti K."/>
            <person name="Haridas S."/>
            <person name="Kuo A."/>
            <person name="Salamov A."/>
            <person name="Ahrendt S.R."/>
            <person name="Lipzen A."/>
            <person name="Sullivan W."/>
            <person name="Andreopoulos W.B."/>
            <person name="Clum A."/>
            <person name="Lindquist E."/>
            <person name="Daum C."/>
            <person name="Ramamoorthy G.K."/>
            <person name="Gryganskyi A."/>
            <person name="Culley D."/>
            <person name="Magnuson J.K."/>
            <person name="James T.Y."/>
            <person name="O'Malley M.A."/>
            <person name="Stajich J.E."/>
            <person name="Spatafora J.W."/>
            <person name="Visel A."/>
            <person name="Grigoriev I.V."/>
        </authorList>
    </citation>
    <scope>NUCLEOTIDE SEQUENCE [LARGE SCALE GENOMIC DNA]</scope>
    <source>
        <strain evidence="3 4">NRRL 3301</strain>
    </source>
</reference>
<feature type="compositionally biased region" description="Low complexity" evidence="1">
    <location>
        <begin position="226"/>
        <end position="237"/>
    </location>
</feature>
<evidence type="ECO:0000256" key="1">
    <source>
        <dbReference type="SAM" id="MobiDB-lite"/>
    </source>
</evidence>
<accession>A0A1X2GBP5</accession>
<feature type="region of interest" description="Disordered" evidence="1">
    <location>
        <begin position="183"/>
        <end position="282"/>
    </location>
</feature>
<dbReference type="STRING" id="101127.A0A1X2GBP5"/>
<feature type="compositionally biased region" description="Polar residues" evidence="1">
    <location>
        <begin position="238"/>
        <end position="256"/>
    </location>
</feature>
<evidence type="ECO:0000313" key="3">
    <source>
        <dbReference type="EMBL" id="ORX50127.1"/>
    </source>
</evidence>
<feature type="compositionally biased region" description="Polar residues" evidence="1">
    <location>
        <begin position="200"/>
        <end position="211"/>
    </location>
</feature>
<dbReference type="AlphaFoldDB" id="A0A1X2GBP5"/>
<dbReference type="OrthoDB" id="3044029at2759"/>
<evidence type="ECO:0000313" key="4">
    <source>
        <dbReference type="Proteomes" id="UP000242146"/>
    </source>
</evidence>
<sequence>MFKQLLALSGLMALASAQNTTGNATSIPPSLAAPLTTVISATEFCLFLPPQPGLEVAINEDNGIPFCMDPSSVPNAQPFPQGFITTAHFYQNITSNYVQITGYFDRTQYNLSEIDEGGQYDSHAHHKPNNATCQGYPYFVSLIEPADDRFCIRCCTNTTDCRTGISQYGCRRVISGNYDYSGTFDNVPPSPDNENVMPPNATQPTNGTASAGGSSVTPVPTPTPTPGQSQTQPGNQSFRDPNSPIDSNNPSVSNSHAGPPPANGPAVNENTSAASAVSDPSTINSLGDEATYLSTQLAANPTDFSQLQSQFSTFVSNMVKAHPDQLTKLNRLNTIVSGFTTSDQWQQLATLLQEKAPSY</sequence>
<feature type="compositionally biased region" description="Polar residues" evidence="1">
    <location>
        <begin position="268"/>
        <end position="282"/>
    </location>
</feature>
<keyword evidence="2" id="KW-0732">Signal</keyword>
<evidence type="ECO:0000256" key="2">
    <source>
        <dbReference type="SAM" id="SignalP"/>
    </source>
</evidence>
<feature type="chain" id="PRO_5010866916" evidence="2">
    <location>
        <begin position="18"/>
        <end position="359"/>
    </location>
</feature>
<feature type="signal peptide" evidence="2">
    <location>
        <begin position="1"/>
        <end position="17"/>
    </location>
</feature>
<comment type="caution">
    <text evidence="3">The sequence shown here is derived from an EMBL/GenBank/DDBJ whole genome shotgun (WGS) entry which is preliminary data.</text>
</comment>
<organism evidence="3 4">
    <name type="scientific">Hesseltinella vesiculosa</name>
    <dbReference type="NCBI Taxonomy" id="101127"/>
    <lineage>
        <taxon>Eukaryota</taxon>
        <taxon>Fungi</taxon>
        <taxon>Fungi incertae sedis</taxon>
        <taxon>Mucoromycota</taxon>
        <taxon>Mucoromycotina</taxon>
        <taxon>Mucoromycetes</taxon>
        <taxon>Mucorales</taxon>
        <taxon>Cunninghamellaceae</taxon>
        <taxon>Hesseltinella</taxon>
    </lineage>
</organism>
<protein>
    <submittedName>
        <fullName evidence="3">Uncharacterized protein</fullName>
    </submittedName>
</protein>